<dbReference type="AlphaFoldDB" id="A0A2Z6S0A1"/>
<protein>
    <submittedName>
        <fullName evidence="1">Uncharacterized protein</fullName>
    </submittedName>
</protein>
<gene>
    <name evidence="1" type="ORF">RclHR1_00690013</name>
</gene>
<evidence type="ECO:0000313" key="1">
    <source>
        <dbReference type="EMBL" id="GBC06523.1"/>
    </source>
</evidence>
<comment type="caution">
    <text evidence="1">The sequence shown here is derived from an EMBL/GenBank/DDBJ whole genome shotgun (WGS) entry which is preliminary data.</text>
</comment>
<accession>A0A2Z6S0A1</accession>
<dbReference type="EMBL" id="BEXD01004081">
    <property type="protein sequence ID" value="GBC06523.1"/>
    <property type="molecule type" value="Genomic_DNA"/>
</dbReference>
<name>A0A2Z6S0A1_9GLOM</name>
<proteinExistence type="predicted"/>
<keyword evidence="2" id="KW-1185">Reference proteome</keyword>
<organism evidence="1 2">
    <name type="scientific">Rhizophagus clarus</name>
    <dbReference type="NCBI Taxonomy" id="94130"/>
    <lineage>
        <taxon>Eukaryota</taxon>
        <taxon>Fungi</taxon>
        <taxon>Fungi incertae sedis</taxon>
        <taxon>Mucoromycota</taxon>
        <taxon>Glomeromycotina</taxon>
        <taxon>Glomeromycetes</taxon>
        <taxon>Glomerales</taxon>
        <taxon>Glomeraceae</taxon>
        <taxon>Rhizophagus</taxon>
    </lineage>
</organism>
<reference evidence="1 2" key="1">
    <citation type="submission" date="2017-11" db="EMBL/GenBank/DDBJ databases">
        <title>The genome of Rhizophagus clarus HR1 reveals common genetic basis of auxotrophy among arbuscular mycorrhizal fungi.</title>
        <authorList>
            <person name="Kobayashi Y."/>
        </authorList>
    </citation>
    <scope>NUCLEOTIDE SEQUENCE [LARGE SCALE GENOMIC DNA]</scope>
    <source>
        <strain evidence="1 2">HR1</strain>
    </source>
</reference>
<sequence>MENLSYARQKLLELQGEHAAAREDLLSVKNLVSTINCKTAKIFKLSVAFASIRAHVDASLKEQDERLARLLSDQDQQHEEDHASSMKIEPISKSLGCLKVYLPKQKRKHYRKNYQLRGVVKAG</sequence>
<evidence type="ECO:0000313" key="2">
    <source>
        <dbReference type="Proteomes" id="UP000247702"/>
    </source>
</evidence>
<dbReference type="Proteomes" id="UP000247702">
    <property type="component" value="Unassembled WGS sequence"/>
</dbReference>